<evidence type="ECO:0000259" key="2">
    <source>
        <dbReference type="PROSITE" id="PS50042"/>
    </source>
</evidence>
<dbReference type="Gene3D" id="2.60.120.10">
    <property type="entry name" value="Jelly Rolls"/>
    <property type="match status" value="1"/>
</dbReference>
<keyword evidence="4" id="KW-1185">Reference proteome</keyword>
<dbReference type="InterPro" id="IPR050397">
    <property type="entry name" value="Env_Response_Regulators"/>
</dbReference>
<evidence type="ECO:0000256" key="1">
    <source>
        <dbReference type="ARBA" id="ARBA00004496"/>
    </source>
</evidence>
<dbReference type="PROSITE" id="PS50042">
    <property type="entry name" value="CNMP_BINDING_3"/>
    <property type="match status" value="1"/>
</dbReference>
<dbReference type="Pfam" id="PF10137">
    <property type="entry name" value="CAP12-PCTIR_TIR"/>
    <property type="match status" value="1"/>
</dbReference>
<dbReference type="Pfam" id="PF00027">
    <property type="entry name" value="cNMP_binding"/>
    <property type="match status" value="1"/>
</dbReference>
<organism evidence="3 4">
    <name type="scientific">Stenotrophomonas chelatiphaga</name>
    <dbReference type="NCBI Taxonomy" id="517011"/>
    <lineage>
        <taxon>Bacteria</taxon>
        <taxon>Pseudomonadati</taxon>
        <taxon>Pseudomonadota</taxon>
        <taxon>Gammaproteobacteria</taxon>
        <taxon>Lysobacterales</taxon>
        <taxon>Lysobacteraceae</taxon>
        <taxon>Stenotrophomonas</taxon>
    </lineage>
</organism>
<gene>
    <name evidence="3" type="ORF">ABB28_04565</name>
</gene>
<evidence type="ECO:0000313" key="4">
    <source>
        <dbReference type="Proteomes" id="UP000051386"/>
    </source>
</evidence>
<dbReference type="AlphaFoldDB" id="A0A0R0DCF1"/>
<dbReference type="SMART" id="SM00100">
    <property type="entry name" value="cNMP"/>
    <property type="match status" value="1"/>
</dbReference>
<dbReference type="GO" id="GO:0050135">
    <property type="term" value="F:NADP+ nucleosidase activity"/>
    <property type="evidence" value="ECO:0007669"/>
    <property type="project" value="InterPro"/>
</dbReference>
<dbReference type="GO" id="GO:0003700">
    <property type="term" value="F:DNA-binding transcription factor activity"/>
    <property type="evidence" value="ECO:0007669"/>
    <property type="project" value="TreeGrafter"/>
</dbReference>
<sequence length="303" mass="32607">MLARFTGDEGRRNLLYTLSEQKLVRGDKVLAEALASSVTLLEAQTGAAVIHQGGVDNDVYFIVTGSFDVFVNGKRVARRHAGEHVGEMAAVQPTQIRSATVVAAEPSVVARVSAARLEDLAEQFPQIHRYVAQELARRLYQRNDHIGSARDRTKVLVLASPQATAAAQVVQETLACEGFTVRQWQDGLARSGGLSVQRLQELAAGVDFAVVISGDDKAPASDDAWPATRDALLMETGVLLGVLGSDRTVLLEARGEHAGVEDLPGVVNVAWQPDPSDDLEAVLASACTRLRRYFERQGPFAVA</sequence>
<dbReference type="PATRIC" id="fig|517011.3.peg.333"/>
<feature type="domain" description="Cyclic nucleotide-binding" evidence="2">
    <location>
        <begin position="14"/>
        <end position="138"/>
    </location>
</feature>
<comment type="subcellular location">
    <subcellularLocation>
        <location evidence="1">Cytoplasm</location>
    </subcellularLocation>
</comment>
<reference evidence="3 4" key="1">
    <citation type="submission" date="2015-05" db="EMBL/GenBank/DDBJ databases">
        <title>Genome sequencing and analysis of members of genus Stenotrophomonas.</title>
        <authorList>
            <person name="Patil P.P."/>
            <person name="Midha S."/>
            <person name="Patil P.B."/>
        </authorList>
    </citation>
    <scope>NUCLEOTIDE SEQUENCE [LARGE SCALE GENOMIC DNA]</scope>
    <source>
        <strain evidence="3 4">DSM 21508</strain>
    </source>
</reference>
<dbReference type="InterPro" id="IPR014710">
    <property type="entry name" value="RmlC-like_jellyroll"/>
</dbReference>
<comment type="caution">
    <text evidence="3">The sequence shown here is derived from an EMBL/GenBank/DDBJ whole genome shotgun (WGS) entry which is preliminary data.</text>
</comment>
<protein>
    <recommendedName>
        <fullName evidence="2">Cyclic nucleotide-binding domain-containing protein</fullName>
    </recommendedName>
</protein>
<dbReference type="EMBL" id="LDJK01000012">
    <property type="protein sequence ID" value="KRG75911.1"/>
    <property type="molecule type" value="Genomic_DNA"/>
</dbReference>
<dbReference type="CDD" id="cd00038">
    <property type="entry name" value="CAP_ED"/>
    <property type="match status" value="1"/>
</dbReference>
<name>A0A0R0DCF1_9GAMM</name>
<dbReference type="InterPro" id="IPR018490">
    <property type="entry name" value="cNMP-bd_dom_sf"/>
</dbReference>
<dbReference type="SUPFAM" id="SSF51206">
    <property type="entry name" value="cAMP-binding domain-like"/>
    <property type="match status" value="1"/>
</dbReference>
<evidence type="ECO:0000313" key="3">
    <source>
        <dbReference type="EMBL" id="KRG75911.1"/>
    </source>
</evidence>
<dbReference type="Proteomes" id="UP000051386">
    <property type="component" value="Unassembled WGS sequence"/>
</dbReference>
<accession>A0A0R0DCF1</accession>
<dbReference type="InterPro" id="IPR000595">
    <property type="entry name" value="cNMP-bd_dom"/>
</dbReference>
<dbReference type="InterPro" id="IPR019302">
    <property type="entry name" value="CAP12/PCTIR_TIR_dom"/>
</dbReference>
<dbReference type="RefSeq" id="WP_057507489.1">
    <property type="nucleotide sequence ID" value="NZ_LDJK01000012.1"/>
</dbReference>
<dbReference type="GO" id="GO:0005829">
    <property type="term" value="C:cytosol"/>
    <property type="evidence" value="ECO:0007669"/>
    <property type="project" value="TreeGrafter"/>
</dbReference>
<dbReference type="PANTHER" id="PTHR24567:SF77">
    <property type="entry name" value="NUCLEOSIDE-RESPONSIVE TRANSCRIPTIONAL ACTIVATOR OF NUCLEOSIDE UTILIZATION DEOR"/>
    <property type="match status" value="1"/>
</dbReference>
<dbReference type="PANTHER" id="PTHR24567">
    <property type="entry name" value="CRP FAMILY TRANSCRIPTIONAL REGULATORY PROTEIN"/>
    <property type="match status" value="1"/>
</dbReference>
<proteinExistence type="predicted"/>